<evidence type="ECO:0000256" key="1">
    <source>
        <dbReference type="SAM" id="MobiDB-lite"/>
    </source>
</evidence>
<keyword evidence="4" id="KW-1185">Reference proteome</keyword>
<name>A0A813EGV4_POLGL</name>
<dbReference type="EMBL" id="CAJNNW010028719">
    <property type="protein sequence ID" value="CAE8697327.1"/>
    <property type="molecule type" value="Genomic_DNA"/>
</dbReference>
<dbReference type="EMBL" id="CAJNNV010011607">
    <property type="protein sequence ID" value="CAE8599913.1"/>
    <property type="molecule type" value="Genomic_DNA"/>
</dbReference>
<evidence type="ECO:0000313" key="2">
    <source>
        <dbReference type="EMBL" id="CAE8599913.1"/>
    </source>
</evidence>
<feature type="region of interest" description="Disordered" evidence="1">
    <location>
        <begin position="245"/>
        <end position="265"/>
    </location>
</feature>
<sequence>MAYCPYGKASLCFPLSISRDAAMHVLHASESAVTLTADVVGLTTRKTHESGAASIRLELRPHATEIEGPTEQVAHLVAVRVGSGSGNSRSGWLPGLAGMRRDNDEDGCGCRGMEVIVMARPNSRMDAVMYLPEATLDALFLRTKPGFVEVRLIRELLPVQYDCPAQWLRDRLLRLADMVDTEFEAYGQSSPRELEETLKAAGLVLGAAESNSGRTKPELPADAGNRVSQDELGYWDEEMRLNTRCAAGPPGRLDGPDSSFVLDGQ</sequence>
<dbReference type="OrthoDB" id="448791at2759"/>
<dbReference type="Proteomes" id="UP000654075">
    <property type="component" value="Unassembled WGS sequence"/>
</dbReference>
<protein>
    <submittedName>
        <fullName evidence="2">Uncharacterized protein</fullName>
    </submittedName>
</protein>
<dbReference type="Proteomes" id="UP000626109">
    <property type="component" value="Unassembled WGS sequence"/>
</dbReference>
<dbReference type="AlphaFoldDB" id="A0A813EGV4"/>
<reference evidence="2" key="1">
    <citation type="submission" date="2021-02" db="EMBL/GenBank/DDBJ databases">
        <authorList>
            <person name="Dougan E. K."/>
            <person name="Rhodes N."/>
            <person name="Thang M."/>
            <person name="Chan C."/>
        </authorList>
    </citation>
    <scope>NUCLEOTIDE SEQUENCE</scope>
</reference>
<gene>
    <name evidence="2" type="ORF">PGLA1383_LOCUS18253</name>
    <name evidence="3" type="ORF">PGLA2088_LOCUS30250</name>
</gene>
<evidence type="ECO:0000313" key="3">
    <source>
        <dbReference type="EMBL" id="CAE8697327.1"/>
    </source>
</evidence>
<accession>A0A813EGV4</accession>
<evidence type="ECO:0000313" key="4">
    <source>
        <dbReference type="Proteomes" id="UP000654075"/>
    </source>
</evidence>
<organism evidence="2 4">
    <name type="scientific">Polarella glacialis</name>
    <name type="common">Dinoflagellate</name>
    <dbReference type="NCBI Taxonomy" id="89957"/>
    <lineage>
        <taxon>Eukaryota</taxon>
        <taxon>Sar</taxon>
        <taxon>Alveolata</taxon>
        <taxon>Dinophyceae</taxon>
        <taxon>Suessiales</taxon>
        <taxon>Suessiaceae</taxon>
        <taxon>Polarella</taxon>
    </lineage>
</organism>
<proteinExistence type="predicted"/>
<comment type="caution">
    <text evidence="2">The sequence shown here is derived from an EMBL/GenBank/DDBJ whole genome shotgun (WGS) entry which is preliminary data.</text>
</comment>